<dbReference type="NCBIfam" id="TIGR00996">
    <property type="entry name" value="Mtu_fam_mce"/>
    <property type="match status" value="1"/>
</dbReference>
<name>A0ABS9INR1_9ACTN</name>
<comment type="caution">
    <text evidence="3">The sequence shown here is derived from an EMBL/GenBank/DDBJ whole genome shotgun (WGS) entry which is preliminary data.</text>
</comment>
<feature type="domain" description="Mce/MlaD" evidence="1">
    <location>
        <begin position="37"/>
        <end position="109"/>
    </location>
</feature>
<dbReference type="PANTHER" id="PTHR33371">
    <property type="entry name" value="INTERMEMBRANE PHOSPHOLIPID TRANSPORT SYSTEM BINDING PROTEIN MLAD-RELATED"/>
    <property type="match status" value="1"/>
</dbReference>
<dbReference type="InterPro" id="IPR024516">
    <property type="entry name" value="Mce_C"/>
</dbReference>
<dbReference type="InterPro" id="IPR052336">
    <property type="entry name" value="MlaD_Phospholipid_Transporter"/>
</dbReference>
<dbReference type="RefSeq" id="WP_236996401.1">
    <property type="nucleotide sequence ID" value="NZ_JAKKOR010000001.1"/>
</dbReference>
<evidence type="ECO:0000259" key="1">
    <source>
        <dbReference type="Pfam" id="PF02470"/>
    </source>
</evidence>
<gene>
    <name evidence="3" type="ORF">L5G33_01700</name>
</gene>
<evidence type="ECO:0000259" key="2">
    <source>
        <dbReference type="Pfam" id="PF11887"/>
    </source>
</evidence>
<organism evidence="3 4">
    <name type="scientific">Gordonia liuliyuniae</name>
    <dbReference type="NCBI Taxonomy" id="2911517"/>
    <lineage>
        <taxon>Bacteria</taxon>
        <taxon>Bacillati</taxon>
        <taxon>Actinomycetota</taxon>
        <taxon>Actinomycetes</taxon>
        <taxon>Mycobacteriales</taxon>
        <taxon>Gordoniaceae</taxon>
        <taxon>Gordonia</taxon>
    </lineage>
</organism>
<proteinExistence type="predicted"/>
<evidence type="ECO:0000313" key="3">
    <source>
        <dbReference type="EMBL" id="MCF8587179.1"/>
    </source>
</evidence>
<dbReference type="InterPro" id="IPR005693">
    <property type="entry name" value="Mce"/>
</dbReference>
<dbReference type="InterPro" id="IPR003399">
    <property type="entry name" value="Mce/MlaD"/>
</dbReference>
<dbReference type="Pfam" id="PF11887">
    <property type="entry name" value="Mce4_CUP1"/>
    <property type="match status" value="1"/>
</dbReference>
<accession>A0ABS9INR1</accession>
<dbReference type="PANTHER" id="PTHR33371:SF17">
    <property type="entry name" value="MCE-FAMILY PROTEIN MCE1B"/>
    <property type="match status" value="1"/>
</dbReference>
<feature type="domain" description="Mammalian cell entry C-terminal" evidence="2">
    <location>
        <begin position="115"/>
        <end position="321"/>
    </location>
</feature>
<evidence type="ECO:0000313" key="4">
    <source>
        <dbReference type="Proteomes" id="UP001200110"/>
    </source>
</evidence>
<protein>
    <submittedName>
        <fullName evidence="3">MCE family protein</fullName>
    </submittedName>
</protein>
<keyword evidence="4" id="KW-1185">Reference proteome</keyword>
<dbReference type="EMBL" id="JAKKOR010000001">
    <property type="protein sequence ID" value="MCF8587179.1"/>
    <property type="molecule type" value="Genomic_DNA"/>
</dbReference>
<dbReference type="Pfam" id="PF02470">
    <property type="entry name" value="MlaD"/>
    <property type="match status" value="1"/>
</dbReference>
<sequence length="339" mass="36376">MMSTARWLALGAFVTVMTLILAAVLMVFGNVRFDDHDYSARFSDVSGLEVDQFVRVAGVEVGKVTGIAINDDDTVTVDFTIDDSYTPTRATVATVRYLNLTGDRYLELRDADGEPAPLPAGEPIALDHTQPALDLDSLLGSFKPLLRAIEPDQVNQFSAELLGVLQGQGSTVESLLSRTATLTQTLADRDAVIGDLITNLNTVLGTVAERDGALNSALGSASLLAERLAADSNDWGRALTSVDRASASLGEMLTDTRKPIAQTITGLRRTTDQLNAGAGTIDSVLSRLPDTYQALTRLGAYGNFFNYYLCTLRIKLNGLDGQNLILPVFGQDTGRCEPK</sequence>
<dbReference type="Proteomes" id="UP001200110">
    <property type="component" value="Unassembled WGS sequence"/>
</dbReference>
<reference evidence="3 4" key="1">
    <citation type="submission" date="2022-01" db="EMBL/GenBank/DDBJ databases">
        <authorList>
            <person name="Huang Y."/>
        </authorList>
    </citation>
    <scope>NUCLEOTIDE SEQUENCE [LARGE SCALE GENOMIC DNA]</scope>
    <source>
        <strain evidence="3 4">HY366</strain>
    </source>
</reference>